<organism evidence="2 3">
    <name type="scientific">Candidatus Sulfuritelmatomonas gaucii</name>
    <dbReference type="NCBI Taxonomy" id="2043161"/>
    <lineage>
        <taxon>Bacteria</taxon>
        <taxon>Pseudomonadati</taxon>
        <taxon>Acidobacteriota</taxon>
        <taxon>Terriglobia</taxon>
        <taxon>Terriglobales</taxon>
        <taxon>Acidobacteriaceae</taxon>
        <taxon>Candidatus Sulfuritelmatomonas</taxon>
    </lineage>
</organism>
<dbReference type="AlphaFoldDB" id="A0A2N9M7E8"/>
<evidence type="ECO:0000313" key="2">
    <source>
        <dbReference type="EMBL" id="SPE31362.1"/>
    </source>
</evidence>
<evidence type="ECO:0008006" key="4">
    <source>
        <dbReference type="Google" id="ProtNLM"/>
    </source>
</evidence>
<feature type="transmembrane region" description="Helical" evidence="1">
    <location>
        <begin position="12"/>
        <end position="36"/>
    </location>
</feature>
<accession>A0A2N9M7E8</accession>
<evidence type="ECO:0000256" key="1">
    <source>
        <dbReference type="SAM" id="Phobius"/>
    </source>
</evidence>
<gene>
    <name evidence="2" type="ORF">SBA5_880030</name>
</gene>
<dbReference type="Proteomes" id="UP000239735">
    <property type="component" value="Unassembled WGS sequence"/>
</dbReference>
<dbReference type="EMBL" id="OKRB01000150">
    <property type="protein sequence ID" value="SPE31362.1"/>
    <property type="molecule type" value="Genomic_DNA"/>
</dbReference>
<keyword evidence="1" id="KW-0472">Membrane</keyword>
<keyword evidence="1" id="KW-0812">Transmembrane</keyword>
<keyword evidence="1" id="KW-1133">Transmembrane helix</keyword>
<name>A0A2N9M7E8_9BACT</name>
<reference evidence="3" key="1">
    <citation type="submission" date="2018-02" db="EMBL/GenBank/DDBJ databases">
        <authorList>
            <person name="Hausmann B."/>
        </authorList>
    </citation>
    <scope>NUCLEOTIDE SEQUENCE [LARGE SCALE GENOMIC DNA]</scope>
    <source>
        <strain evidence="3">Peat soil MAG SbA5</strain>
    </source>
</reference>
<proteinExistence type="predicted"/>
<protein>
    <recommendedName>
        <fullName evidence="4">Chromosome partition protein Smc</fullName>
    </recommendedName>
</protein>
<sequence length="282" mass="30611">MEDEMVERTPRTYSGALLAAIAVALLLGIGGIVWSYTLSNKVAAQQRALTDAAAQNTKLAAALQDTNARLNVTTDELKNSLGVTQQQLDARAAALQVREVRGEQKTAQLATAQQETEGQVSAVSSAVTDVKTDVGGVKADVAKTRSDLAETNNQLTSMKGDLNGHSVLIARNNDELEILKHKGDRDYYQFTLVKGLKQQVGTVSLELKRADSKRSRYTLAVFSDDKVYEKKDKSLNEPLQFYSGKDPVLFEIVVNNVSARNTVTGYLSSPKGAPTPRVIAER</sequence>
<dbReference type="OrthoDB" id="128618at2"/>
<evidence type="ECO:0000313" key="3">
    <source>
        <dbReference type="Proteomes" id="UP000239735"/>
    </source>
</evidence>